<dbReference type="InterPro" id="IPR006674">
    <property type="entry name" value="HD_domain"/>
</dbReference>
<evidence type="ECO:0000259" key="8">
    <source>
        <dbReference type="SMART" id="SM00471"/>
    </source>
</evidence>
<gene>
    <name evidence="9" type="ORF">A1019T_01589</name>
</gene>
<dbReference type="EMBL" id="FUGD01000090">
    <property type="protein sequence ID" value="SJM37610.1"/>
    <property type="molecule type" value="Genomic_DNA"/>
</dbReference>
<comment type="catalytic activity">
    <reaction evidence="1">
        <text>a 2'-deoxyribonucleoside 5'-phosphate + H2O = a 2'-deoxyribonucleoside + phosphate</text>
        <dbReference type="Rhea" id="RHEA:36167"/>
        <dbReference type="ChEBI" id="CHEBI:15377"/>
        <dbReference type="ChEBI" id="CHEBI:18274"/>
        <dbReference type="ChEBI" id="CHEBI:43474"/>
        <dbReference type="ChEBI" id="CHEBI:65317"/>
        <dbReference type="EC" id="3.1.3.89"/>
    </reaction>
</comment>
<dbReference type="SMART" id="SM00471">
    <property type="entry name" value="HDc"/>
    <property type="match status" value="1"/>
</dbReference>
<dbReference type="PANTHER" id="PTHR11845:SF13">
    <property type="entry name" value="5'-DEOXYNUCLEOTIDASE HDDC2"/>
    <property type="match status" value="1"/>
</dbReference>
<protein>
    <recommendedName>
        <fullName evidence="5">5'-deoxynucleotidase</fullName>
        <ecNumber evidence="5">3.1.3.89</ecNumber>
    </recommendedName>
</protein>
<evidence type="ECO:0000313" key="10">
    <source>
        <dbReference type="Proteomes" id="UP000188169"/>
    </source>
</evidence>
<organism evidence="9 10">
    <name type="scientific">Psychrobacter pasteurii</name>
    <dbReference type="NCBI Taxonomy" id="1945520"/>
    <lineage>
        <taxon>Bacteria</taxon>
        <taxon>Pseudomonadati</taxon>
        <taxon>Pseudomonadota</taxon>
        <taxon>Gammaproteobacteria</taxon>
        <taxon>Moraxellales</taxon>
        <taxon>Moraxellaceae</taxon>
        <taxon>Psychrobacter</taxon>
    </lineage>
</organism>
<evidence type="ECO:0000256" key="4">
    <source>
        <dbReference type="ARBA" id="ARBA00011738"/>
    </source>
</evidence>
<keyword evidence="6" id="KW-0479">Metal-binding</keyword>
<comment type="cofactor">
    <cofactor evidence="3">
        <name>Co(2+)</name>
        <dbReference type="ChEBI" id="CHEBI:48828"/>
    </cofactor>
</comment>
<dbReference type="InterPro" id="IPR039356">
    <property type="entry name" value="YfbR/HDDC2"/>
</dbReference>
<sequence>MSLSTQKNTADKPLNMTDITEFLLELDALKRVNRRSYVPQTTRLENSAEHSWHLAMACWSIAELFELEVNHEKLLKLALVHDLGEIDAGDTFLYDSRRSEAHIEEREGIMRLQAHSGNGIDNLLEVWDEQETGSSPETQLLKAIDRLLPFLLNLNAEGKTWSEHGVKRSQVAAMHAFIADSFPVIHEWIEVQLDYATEQGWLVDA</sequence>
<evidence type="ECO:0000256" key="7">
    <source>
        <dbReference type="ARBA" id="ARBA00022801"/>
    </source>
</evidence>
<accession>A0A1R4EGN6</accession>
<comment type="cofactor">
    <cofactor evidence="2">
        <name>Mn(2+)</name>
        <dbReference type="ChEBI" id="CHEBI:29035"/>
    </cofactor>
</comment>
<keyword evidence="7" id="KW-0378">Hydrolase</keyword>
<keyword evidence="10" id="KW-1185">Reference proteome</keyword>
<proteinExistence type="predicted"/>
<dbReference type="GO" id="GO:0005737">
    <property type="term" value="C:cytoplasm"/>
    <property type="evidence" value="ECO:0007669"/>
    <property type="project" value="TreeGrafter"/>
</dbReference>
<evidence type="ECO:0000256" key="2">
    <source>
        <dbReference type="ARBA" id="ARBA00001936"/>
    </source>
</evidence>
<dbReference type="Gene3D" id="1.10.3210.10">
    <property type="entry name" value="Hypothetical protein af1432"/>
    <property type="match status" value="1"/>
</dbReference>
<dbReference type="Proteomes" id="UP000188169">
    <property type="component" value="Unassembled WGS sequence"/>
</dbReference>
<dbReference type="STRING" id="1945520.A1019T_01589"/>
<dbReference type="Pfam" id="PF13023">
    <property type="entry name" value="HD_3"/>
    <property type="match status" value="1"/>
</dbReference>
<reference evidence="10" key="1">
    <citation type="submission" date="2017-02" db="EMBL/GenBank/DDBJ databases">
        <authorList>
            <person name="Mornico D."/>
        </authorList>
    </citation>
    <scope>NUCLEOTIDE SEQUENCE [LARGE SCALE GENOMIC DNA]</scope>
</reference>
<evidence type="ECO:0000256" key="5">
    <source>
        <dbReference type="ARBA" id="ARBA00012964"/>
    </source>
</evidence>
<name>A0A1R4EGN6_9GAMM</name>
<dbReference type="GO" id="GO:0046872">
    <property type="term" value="F:metal ion binding"/>
    <property type="evidence" value="ECO:0007669"/>
    <property type="project" value="UniProtKB-KW"/>
</dbReference>
<dbReference type="InterPro" id="IPR003607">
    <property type="entry name" value="HD/PDEase_dom"/>
</dbReference>
<comment type="subunit">
    <text evidence="4">Homodimer.</text>
</comment>
<dbReference type="RefSeq" id="WP_077449002.1">
    <property type="nucleotide sequence ID" value="NZ_FUGD01000090.1"/>
</dbReference>
<dbReference type="GO" id="GO:0002953">
    <property type="term" value="F:5'-deoxynucleotidase activity"/>
    <property type="evidence" value="ECO:0007669"/>
    <property type="project" value="UniProtKB-EC"/>
</dbReference>
<evidence type="ECO:0000313" key="9">
    <source>
        <dbReference type="EMBL" id="SJM37610.1"/>
    </source>
</evidence>
<dbReference type="SUPFAM" id="SSF109604">
    <property type="entry name" value="HD-domain/PDEase-like"/>
    <property type="match status" value="1"/>
</dbReference>
<dbReference type="PANTHER" id="PTHR11845">
    <property type="entry name" value="5'-DEOXYNUCLEOTIDASE HDDC2"/>
    <property type="match status" value="1"/>
</dbReference>
<evidence type="ECO:0000256" key="1">
    <source>
        <dbReference type="ARBA" id="ARBA00001638"/>
    </source>
</evidence>
<dbReference type="EC" id="3.1.3.89" evidence="5"/>
<evidence type="ECO:0000256" key="3">
    <source>
        <dbReference type="ARBA" id="ARBA00001941"/>
    </source>
</evidence>
<feature type="domain" description="HD/PDEase" evidence="8">
    <location>
        <begin position="43"/>
        <end position="159"/>
    </location>
</feature>
<dbReference type="AlphaFoldDB" id="A0A1R4EGN6"/>
<evidence type="ECO:0000256" key="6">
    <source>
        <dbReference type="ARBA" id="ARBA00022723"/>
    </source>
</evidence>